<dbReference type="Proteomes" id="UP000008281">
    <property type="component" value="Unassembled WGS sequence"/>
</dbReference>
<dbReference type="InterPro" id="IPR002900">
    <property type="entry name" value="DUF38/FTH_CAE_spp"/>
</dbReference>
<dbReference type="KEGG" id="crq:GCK72_008227"/>
<dbReference type="Pfam" id="PF01827">
    <property type="entry name" value="FTH"/>
    <property type="match status" value="1"/>
</dbReference>
<dbReference type="HOGENOM" id="CLU_030831_0_3_1"/>
<dbReference type="AlphaFoldDB" id="E3MP08"/>
<dbReference type="EMBL" id="DS268461">
    <property type="protein sequence ID" value="EFP06228.1"/>
    <property type="molecule type" value="Genomic_DNA"/>
</dbReference>
<evidence type="ECO:0000313" key="2">
    <source>
        <dbReference type="EMBL" id="EFP06228.1"/>
    </source>
</evidence>
<dbReference type="PANTHER" id="PTHR23014:SF1">
    <property type="entry name" value="DUF38 DOMAIN-CONTAINING PROTEIN-RELATED"/>
    <property type="match status" value="1"/>
</dbReference>
<dbReference type="PANTHER" id="PTHR23014">
    <property type="entry name" value="F-BOX A PROTEIN"/>
    <property type="match status" value="1"/>
</dbReference>
<evidence type="ECO:0000313" key="3">
    <source>
        <dbReference type="Proteomes" id="UP000008281"/>
    </source>
</evidence>
<feature type="domain" description="DUF38" evidence="1">
    <location>
        <begin position="130"/>
        <end position="265"/>
    </location>
</feature>
<dbReference type="InParanoid" id="E3MP08"/>
<dbReference type="STRING" id="31234.E3MP08"/>
<evidence type="ECO:0000259" key="1">
    <source>
        <dbReference type="Pfam" id="PF01827"/>
    </source>
</evidence>
<dbReference type="OMA" id="MANEVYV"/>
<keyword evidence="3" id="KW-1185">Reference proteome</keyword>
<sequence length="327" mass="38516">MPSLLDMPDMAMDGILENSDFIAVQILRKVCHGLRNYIDDKIPDSKLTRISISRTKYLVSIEYVHADYQKVSLSYHEHNDSSLVSNGLQDKVIDQKPYIETFFDDFQLILRHQKSILIEFTVDLRHVTDNKFIDVLKNILESRTHRLQVNSFETYVSDTSDVLRILPYLDAKTLKSIGIYVRDSGRFEHESLLNFNEIVELEQWKMANEVYVSRRIARIPLLHFSHFLSGFVMLKSVSKEGMRELKEKFQQSSDFRNFCIDYSDFPDMDDFLTFLGPVHEFVKEKKWFFRSPNDDKCLSIFYDIPNHQFTFAQIDKEFVPTDAVIQY</sequence>
<dbReference type="GeneID" id="9814144"/>
<dbReference type="CTD" id="9814144"/>
<proteinExistence type="predicted"/>
<name>E3MP08_CAERE</name>
<dbReference type="FunCoup" id="E3MP08">
    <property type="interactions" value="3638"/>
</dbReference>
<accession>E3MP08</accession>
<dbReference type="RefSeq" id="XP_003102120.2">
    <property type="nucleotide sequence ID" value="XM_003102072.2"/>
</dbReference>
<protein>
    <recommendedName>
        <fullName evidence="1">DUF38 domain-containing protein</fullName>
    </recommendedName>
</protein>
<organism evidence="3">
    <name type="scientific">Caenorhabditis remanei</name>
    <name type="common">Caenorhabditis vulgaris</name>
    <dbReference type="NCBI Taxonomy" id="31234"/>
    <lineage>
        <taxon>Eukaryota</taxon>
        <taxon>Metazoa</taxon>
        <taxon>Ecdysozoa</taxon>
        <taxon>Nematoda</taxon>
        <taxon>Chromadorea</taxon>
        <taxon>Rhabditida</taxon>
        <taxon>Rhabditina</taxon>
        <taxon>Rhabditomorpha</taxon>
        <taxon>Rhabditoidea</taxon>
        <taxon>Rhabditidae</taxon>
        <taxon>Peloderinae</taxon>
        <taxon>Caenorhabditis</taxon>
    </lineage>
</organism>
<gene>
    <name evidence="2" type="ORF">CRE_06823</name>
</gene>
<dbReference type="eggNOG" id="ENOG502TJQP">
    <property type="taxonomic scope" value="Eukaryota"/>
</dbReference>
<reference evidence="2" key="1">
    <citation type="submission" date="2007-07" db="EMBL/GenBank/DDBJ databases">
        <title>PCAP assembly of the Caenorhabditis remanei genome.</title>
        <authorList>
            <consortium name="The Caenorhabditis remanei Sequencing Consortium"/>
            <person name="Wilson R.K."/>
        </authorList>
    </citation>
    <scope>NUCLEOTIDE SEQUENCE [LARGE SCALE GENOMIC DNA]</scope>
    <source>
        <strain evidence="2">PB4641</strain>
    </source>
</reference>
<dbReference type="OrthoDB" id="5911267at2759"/>